<feature type="region of interest" description="Disordered" evidence="1">
    <location>
        <begin position="242"/>
        <end position="263"/>
    </location>
</feature>
<dbReference type="Proteomes" id="UP000296049">
    <property type="component" value="Unassembled WGS sequence"/>
</dbReference>
<accession>R0KVY6</accession>
<gene>
    <name evidence="2" type="ORF">Anapl_04958</name>
</gene>
<organism evidence="2 3">
    <name type="scientific">Anas platyrhynchos</name>
    <name type="common">Mallard</name>
    <name type="synonym">Anas boschas</name>
    <dbReference type="NCBI Taxonomy" id="8839"/>
    <lineage>
        <taxon>Eukaryota</taxon>
        <taxon>Metazoa</taxon>
        <taxon>Chordata</taxon>
        <taxon>Craniata</taxon>
        <taxon>Vertebrata</taxon>
        <taxon>Euteleostomi</taxon>
        <taxon>Archelosauria</taxon>
        <taxon>Archosauria</taxon>
        <taxon>Dinosauria</taxon>
        <taxon>Saurischia</taxon>
        <taxon>Theropoda</taxon>
        <taxon>Coelurosauria</taxon>
        <taxon>Aves</taxon>
        <taxon>Neognathae</taxon>
        <taxon>Galloanserae</taxon>
        <taxon>Anseriformes</taxon>
        <taxon>Anatidae</taxon>
        <taxon>Anatinae</taxon>
        <taxon>Anas</taxon>
    </lineage>
</organism>
<evidence type="ECO:0000313" key="2">
    <source>
        <dbReference type="EMBL" id="EOA97423.1"/>
    </source>
</evidence>
<dbReference type="EMBL" id="KB743686">
    <property type="protein sequence ID" value="EOA97423.1"/>
    <property type="molecule type" value="Genomic_DNA"/>
</dbReference>
<evidence type="ECO:0000256" key="1">
    <source>
        <dbReference type="SAM" id="MobiDB-lite"/>
    </source>
</evidence>
<name>R0KVY6_ANAPL</name>
<evidence type="ECO:0000313" key="3">
    <source>
        <dbReference type="Proteomes" id="UP000296049"/>
    </source>
</evidence>
<feature type="compositionally biased region" description="Polar residues" evidence="1">
    <location>
        <begin position="336"/>
        <end position="353"/>
    </location>
</feature>
<protein>
    <submittedName>
        <fullName evidence="2">Uncharacterized protein</fullName>
    </submittedName>
</protein>
<keyword evidence="3" id="KW-1185">Reference proteome</keyword>
<proteinExistence type="predicted"/>
<sequence length="384" mass="38887">MQTAERFLQDCPGAEGFGALPSGWPGLRSACDLHDASQHGASTACFGVVLCSEQDSPVPWLQRGGFESCHPTSPSVQLPGPPCSETCASGGHSGCQSIASGPGVVRPWASPGSALGPGPCQVWRTRVQSPHGPGHPQPCGALLDPAPAPSALGWLRAPSRVHGAWQQSGGCSRQRSAAAPANPAPRIGLDGCWHGSQCSALVLEPSRAHGAVRYSAGAVGDASSSSPEPGCCLPALRPCPLPVPPGQQQPSSREQWGAAGSSGVASALPAATLPRASQQCSRVSPNPVGSHLGHAGCELQAARPAPGWGRRDGARQRRDARARCQRCAEHVPTPGQGCSSPSVGTNAAPQGSPVTPAHSQPLPAVSQGLGTVDGEDTARLGTPV</sequence>
<feature type="region of interest" description="Disordered" evidence="1">
    <location>
        <begin position="330"/>
        <end position="384"/>
    </location>
</feature>
<reference evidence="2" key="1">
    <citation type="submission" date="2010-04" db="EMBL/GenBank/DDBJ databases">
        <title>The genome sequence and transcriptome of duck provide insight into the interaction host.</title>
        <authorList>
            <person name="Li N."/>
        </authorList>
    </citation>
    <scope>NUCLEOTIDE SEQUENCE</scope>
</reference>
<dbReference type="AlphaFoldDB" id="R0KVY6"/>